<organism evidence="2 3">
    <name type="scientific">Herbaspirillum huttiense subsp. lycopersici</name>
    <dbReference type="NCBI Taxonomy" id="3074428"/>
    <lineage>
        <taxon>Bacteria</taxon>
        <taxon>Pseudomonadati</taxon>
        <taxon>Pseudomonadota</taxon>
        <taxon>Betaproteobacteria</taxon>
        <taxon>Burkholderiales</taxon>
        <taxon>Oxalobacteraceae</taxon>
        <taxon>Herbaspirillum</taxon>
    </lineage>
</organism>
<dbReference type="InterPro" id="IPR008160">
    <property type="entry name" value="Collagen"/>
</dbReference>
<evidence type="ECO:0000313" key="3">
    <source>
        <dbReference type="Proteomes" id="UP001246576"/>
    </source>
</evidence>
<proteinExistence type="predicted"/>
<dbReference type="PANTHER" id="PTHR24637:SF421">
    <property type="entry name" value="CUTICLE COLLAGEN DPY-2"/>
    <property type="match status" value="1"/>
</dbReference>
<comment type="caution">
    <text evidence="2">The sequence shown here is derived from an EMBL/GenBank/DDBJ whole genome shotgun (WGS) entry which is preliminary data.</text>
</comment>
<reference evidence="2" key="1">
    <citation type="submission" date="2023-09" db="EMBL/GenBank/DDBJ databases">
        <title>Description of first Herbaspirillum huttiense subsp. nephrolepsisexaltata and Herbaspirillum huttiense subsp. lycopersicon.</title>
        <authorList>
            <person name="Poudel M."/>
            <person name="Sharma A."/>
            <person name="Goss E."/>
            <person name="Tapia J.H."/>
            <person name="Harmon C.M."/>
            <person name="Jones J.B."/>
        </authorList>
    </citation>
    <scope>NUCLEOTIDE SEQUENCE</scope>
    <source>
        <strain evidence="2">SE1</strain>
    </source>
</reference>
<evidence type="ECO:0000313" key="2">
    <source>
        <dbReference type="EMBL" id="MDR9847007.1"/>
    </source>
</evidence>
<sequence length="380" mass="40068">MQQLTDIPSTKAVAASLVDLLNNDKTVLSCSSGASFPTAQLQQGMFCMRSDELKLYILWDETPTWRLVLDLNRLRAPVSSPAFSGSPKAPTAGAADNTNQIATTAFAQALAALGLLKTGGTMTGPLAATTFKSPGTSSANTGFRIADGTDLASLLVGPTGPTGPAGNVGPTGAKGANGSNGPQGPQGPQGPVGPQGPQGYSACDCACVCACDNGCCFLPGSLVLMADGSVRPIEEVQAGELVMTADGSAKVRYLHKAVVGDRSLAAFDDGSLTWTEGHLFWARQAGREWWWSASKKGFKRNVDLGLLPGLKDNDSVLEGDVEYAHLRGFLRRSVRTFKVDPSTHVYLPMTDCGSPIFVNGYLVGSWIDEKRCDYTKLRWS</sequence>
<dbReference type="InterPro" id="IPR036844">
    <property type="entry name" value="Hint_dom_sf"/>
</dbReference>
<dbReference type="SUPFAM" id="SSF51294">
    <property type="entry name" value="Hedgehog/intein (Hint) domain"/>
    <property type="match status" value="1"/>
</dbReference>
<accession>A0ABU2EFT6</accession>
<dbReference type="Gene3D" id="1.20.5.320">
    <property type="entry name" value="6-Phosphogluconate Dehydrogenase, domain 3"/>
    <property type="match status" value="1"/>
</dbReference>
<dbReference type="PANTHER" id="PTHR24637">
    <property type="entry name" value="COLLAGEN"/>
    <property type="match status" value="1"/>
</dbReference>
<dbReference type="CDD" id="cd00081">
    <property type="entry name" value="Hint"/>
    <property type="match status" value="1"/>
</dbReference>
<protein>
    <recommendedName>
        <fullName evidence="4">Hint domain-containing protein</fullName>
    </recommendedName>
</protein>
<dbReference type="EMBL" id="JAVLSJ010000001">
    <property type="protein sequence ID" value="MDR9847007.1"/>
    <property type="molecule type" value="Genomic_DNA"/>
</dbReference>
<keyword evidence="3" id="KW-1185">Reference proteome</keyword>
<dbReference type="Pfam" id="PF01391">
    <property type="entry name" value="Collagen"/>
    <property type="match status" value="1"/>
</dbReference>
<evidence type="ECO:0008006" key="4">
    <source>
        <dbReference type="Google" id="ProtNLM"/>
    </source>
</evidence>
<dbReference type="Proteomes" id="UP001246576">
    <property type="component" value="Unassembled WGS sequence"/>
</dbReference>
<dbReference type="RefSeq" id="WP_310839429.1">
    <property type="nucleotide sequence ID" value="NZ_JAVLSJ010000001.1"/>
</dbReference>
<feature type="region of interest" description="Disordered" evidence="1">
    <location>
        <begin position="155"/>
        <end position="195"/>
    </location>
</feature>
<name>A0ABU2EFT6_9BURK</name>
<evidence type="ECO:0000256" key="1">
    <source>
        <dbReference type="SAM" id="MobiDB-lite"/>
    </source>
</evidence>
<gene>
    <name evidence="2" type="ORF">RI048_02155</name>
</gene>
<dbReference type="Gene3D" id="2.170.16.10">
    <property type="entry name" value="Hedgehog/Intein (Hint) domain"/>
    <property type="match status" value="1"/>
</dbReference>